<dbReference type="Gene3D" id="3.40.50.720">
    <property type="entry name" value="NAD(P)-binding Rossmann-like Domain"/>
    <property type="match status" value="1"/>
</dbReference>
<evidence type="ECO:0000313" key="2">
    <source>
        <dbReference type="EMBL" id="QDT65283.1"/>
    </source>
</evidence>
<reference evidence="2 3" key="1">
    <citation type="submission" date="2019-02" db="EMBL/GenBank/DDBJ databases">
        <title>Deep-cultivation of Planctomycetes and their phenomic and genomic characterization uncovers novel biology.</title>
        <authorList>
            <person name="Wiegand S."/>
            <person name="Jogler M."/>
            <person name="Boedeker C."/>
            <person name="Pinto D."/>
            <person name="Vollmers J."/>
            <person name="Rivas-Marin E."/>
            <person name="Kohn T."/>
            <person name="Peeters S.H."/>
            <person name="Heuer A."/>
            <person name="Rast P."/>
            <person name="Oberbeckmann S."/>
            <person name="Bunk B."/>
            <person name="Jeske O."/>
            <person name="Meyerdierks A."/>
            <person name="Storesund J.E."/>
            <person name="Kallscheuer N."/>
            <person name="Luecker S."/>
            <person name="Lage O.M."/>
            <person name="Pohl T."/>
            <person name="Merkel B.J."/>
            <person name="Hornburger P."/>
            <person name="Mueller R.-W."/>
            <person name="Bruemmer F."/>
            <person name="Labrenz M."/>
            <person name="Spormann A.M."/>
            <person name="Op den Camp H."/>
            <person name="Overmann J."/>
            <person name="Amann R."/>
            <person name="Jetten M.S.M."/>
            <person name="Mascher T."/>
            <person name="Medema M.H."/>
            <person name="Devos D.P."/>
            <person name="Kaster A.-K."/>
            <person name="Ovreas L."/>
            <person name="Rohde M."/>
            <person name="Galperin M.Y."/>
            <person name="Jogler C."/>
        </authorList>
    </citation>
    <scope>NUCLEOTIDE SEQUENCE [LARGE SCALE GENOMIC DNA]</scope>
    <source>
        <strain evidence="2 3">V22</strain>
    </source>
</reference>
<organism evidence="2 3">
    <name type="scientific">Calycomorphotria hydatis</name>
    <dbReference type="NCBI Taxonomy" id="2528027"/>
    <lineage>
        <taxon>Bacteria</taxon>
        <taxon>Pseudomonadati</taxon>
        <taxon>Planctomycetota</taxon>
        <taxon>Planctomycetia</taxon>
        <taxon>Planctomycetales</taxon>
        <taxon>Planctomycetaceae</taxon>
        <taxon>Calycomorphotria</taxon>
    </lineage>
</organism>
<proteinExistence type="predicted"/>
<sequence length="126" mass="13643">MGEKPSVVILGASRDRTKFGNKSLRAHQRNGYDVFPINPHAEEIEGVAAFAGIGDLPRKTFNRVSIYLPPAVLLPMLPELAELAVEEIYLNPGSESPEVIEKATALNLPIIQACSIIDVGDHPSDL</sequence>
<gene>
    <name evidence="2" type="ORF">V22_25310</name>
</gene>
<dbReference type="OrthoDB" id="9804695at2"/>
<dbReference type="PANTHER" id="PTHR33303:SF2">
    <property type="entry name" value="COA-BINDING DOMAIN-CONTAINING PROTEIN"/>
    <property type="match status" value="1"/>
</dbReference>
<dbReference type="PANTHER" id="PTHR33303">
    <property type="entry name" value="CYTOPLASMIC PROTEIN-RELATED"/>
    <property type="match status" value="1"/>
</dbReference>
<dbReference type="AlphaFoldDB" id="A0A517TA85"/>
<dbReference type="RefSeq" id="WP_145263152.1">
    <property type="nucleotide sequence ID" value="NZ_CP036316.1"/>
</dbReference>
<dbReference type="InterPro" id="IPR003781">
    <property type="entry name" value="CoA-bd"/>
</dbReference>
<protein>
    <recommendedName>
        <fullName evidence="1">CoA-binding domain-containing protein</fullName>
    </recommendedName>
</protein>
<accession>A0A517TA85</accession>
<keyword evidence="3" id="KW-1185">Reference proteome</keyword>
<evidence type="ECO:0000259" key="1">
    <source>
        <dbReference type="SMART" id="SM00881"/>
    </source>
</evidence>
<dbReference type="InterPro" id="IPR036291">
    <property type="entry name" value="NAD(P)-bd_dom_sf"/>
</dbReference>
<feature type="domain" description="CoA-binding" evidence="1">
    <location>
        <begin position="1"/>
        <end position="88"/>
    </location>
</feature>
<name>A0A517TA85_9PLAN</name>
<evidence type="ECO:0000313" key="3">
    <source>
        <dbReference type="Proteomes" id="UP000319976"/>
    </source>
</evidence>
<dbReference type="KEGG" id="chya:V22_25310"/>
<dbReference type="SMART" id="SM00881">
    <property type="entry name" value="CoA_binding"/>
    <property type="match status" value="1"/>
</dbReference>
<dbReference type="Pfam" id="PF13380">
    <property type="entry name" value="CoA_binding_2"/>
    <property type="match status" value="1"/>
</dbReference>
<dbReference type="Proteomes" id="UP000319976">
    <property type="component" value="Chromosome"/>
</dbReference>
<dbReference type="SUPFAM" id="SSF51735">
    <property type="entry name" value="NAD(P)-binding Rossmann-fold domains"/>
    <property type="match status" value="1"/>
</dbReference>
<dbReference type="EMBL" id="CP036316">
    <property type="protein sequence ID" value="QDT65283.1"/>
    <property type="molecule type" value="Genomic_DNA"/>
</dbReference>